<evidence type="ECO:0000313" key="3">
    <source>
        <dbReference type="Proteomes" id="UP000294028"/>
    </source>
</evidence>
<gene>
    <name evidence="2" type="ORF">ELS19_13960</name>
</gene>
<feature type="compositionally biased region" description="Low complexity" evidence="1">
    <location>
        <begin position="66"/>
        <end position="78"/>
    </location>
</feature>
<sequence>MGGICGDTGQYIHSPGVTDVHVADDSQSLEVSTAVEGPNAAAEESSTQSEGESGGAVTVEVGSVQSDEGSSETSAESTNEAHEQNSVTTVDIDVTEMQNGGADVDDAANVDGDTGVSDITQNVVDDVQAVSVGSTNQVSRVQKTTEIQDS</sequence>
<proteinExistence type="predicted"/>
<organism evidence="2 3">
    <name type="scientific">Halogeometricum borinquense</name>
    <dbReference type="NCBI Taxonomy" id="60847"/>
    <lineage>
        <taxon>Archaea</taxon>
        <taxon>Methanobacteriati</taxon>
        <taxon>Methanobacteriota</taxon>
        <taxon>Stenosarchaea group</taxon>
        <taxon>Halobacteria</taxon>
        <taxon>Halobacteriales</taxon>
        <taxon>Haloferacaceae</taxon>
        <taxon>Halogeometricum</taxon>
    </lineage>
</organism>
<dbReference type="AlphaFoldDB" id="A0A482TDL0"/>
<dbReference type="RefSeq" id="WP_129785308.1">
    <property type="nucleotide sequence ID" value="NZ_RZHH01000002.1"/>
</dbReference>
<reference evidence="2 3" key="1">
    <citation type="submission" date="2018-12" db="EMBL/GenBank/DDBJ databases">
        <title>Genome analysis provides insights into bioremediation potentialities of Halogeometricum borinquense strain N11.</title>
        <authorList>
            <person name="Najjari A."/>
            <person name="Youssef N."/>
            <person name="Fhoula I."/>
            <person name="Ben Dhia O."/>
            <person name="Mahjoubi M."/>
            <person name="Ouzari H.I."/>
            <person name="Cherif A."/>
        </authorList>
    </citation>
    <scope>NUCLEOTIDE SEQUENCE [LARGE SCALE GENOMIC DNA]</scope>
    <source>
        <strain evidence="2 3">N11</strain>
    </source>
</reference>
<evidence type="ECO:0000313" key="2">
    <source>
        <dbReference type="EMBL" id="RYJ14947.1"/>
    </source>
</evidence>
<name>A0A482TDL0_9EURY</name>
<feature type="region of interest" description="Disordered" evidence="1">
    <location>
        <begin position="1"/>
        <end position="114"/>
    </location>
</feature>
<comment type="caution">
    <text evidence="2">The sequence shown here is derived from an EMBL/GenBank/DDBJ whole genome shotgun (WGS) entry which is preliminary data.</text>
</comment>
<accession>A0A482TDL0</accession>
<feature type="compositionally biased region" description="Low complexity" evidence="1">
    <location>
        <begin position="40"/>
        <end position="51"/>
    </location>
</feature>
<evidence type="ECO:0000256" key="1">
    <source>
        <dbReference type="SAM" id="MobiDB-lite"/>
    </source>
</evidence>
<dbReference type="Proteomes" id="UP000294028">
    <property type="component" value="Unassembled WGS sequence"/>
</dbReference>
<dbReference type="EMBL" id="RZHH01000002">
    <property type="protein sequence ID" value="RYJ14947.1"/>
    <property type="molecule type" value="Genomic_DNA"/>
</dbReference>
<protein>
    <submittedName>
        <fullName evidence="2">Uncharacterized protein</fullName>
    </submittedName>
</protein>